<dbReference type="AlphaFoldDB" id="A0A508AX59"/>
<dbReference type="Proteomes" id="UP000320431">
    <property type="component" value="Unassembled WGS sequence"/>
</dbReference>
<gene>
    <name evidence="1" type="ORF">FKV24_005505</name>
</gene>
<organism evidence="1 2">
    <name type="scientific">Marilutibacter maris</name>
    <dbReference type="NCBI Taxonomy" id="1605891"/>
    <lineage>
        <taxon>Bacteria</taxon>
        <taxon>Pseudomonadati</taxon>
        <taxon>Pseudomonadota</taxon>
        <taxon>Gammaproteobacteria</taxon>
        <taxon>Lysobacterales</taxon>
        <taxon>Lysobacteraceae</taxon>
        <taxon>Marilutibacter</taxon>
    </lineage>
</organism>
<accession>A0A508AX59</accession>
<reference evidence="1 2" key="1">
    <citation type="submission" date="2019-10" db="EMBL/GenBank/DDBJ databases">
        <title>Lysobacter alkalisoli sp. nov., isolated from saline-alkaline soil.</title>
        <authorList>
            <person name="Sun J.-Q."/>
        </authorList>
    </citation>
    <scope>NUCLEOTIDE SEQUENCE [LARGE SCALE GENOMIC DNA]</scope>
    <source>
        <strain evidence="1 2">KCTC 42381</strain>
    </source>
</reference>
<dbReference type="RefSeq" id="WP_141481658.1">
    <property type="nucleotide sequence ID" value="NZ_VICD02000075.1"/>
</dbReference>
<protein>
    <submittedName>
        <fullName evidence="1">Uncharacterized protein</fullName>
    </submittedName>
</protein>
<comment type="caution">
    <text evidence="1">The sequence shown here is derived from an EMBL/GenBank/DDBJ whole genome shotgun (WGS) entry which is preliminary data.</text>
</comment>
<sequence>MNRKLQNSLTALSTCGIALALALAVFSPAMRAGDPPPIAMLEVASGADGLVAIVATSSAVSATCAASAACLSKVAPAALHSAAPVAPDLSLIRNIKSATDPATTRHRSRRDKRQPLVMPYFSFAPRG</sequence>
<evidence type="ECO:0000313" key="2">
    <source>
        <dbReference type="Proteomes" id="UP000320431"/>
    </source>
</evidence>
<dbReference type="EMBL" id="VICD02000075">
    <property type="protein sequence ID" value="KAB8195010.1"/>
    <property type="molecule type" value="Genomic_DNA"/>
</dbReference>
<name>A0A508AX59_9GAMM</name>
<evidence type="ECO:0000313" key="1">
    <source>
        <dbReference type="EMBL" id="KAB8195010.1"/>
    </source>
</evidence>
<proteinExistence type="predicted"/>